<keyword evidence="4" id="KW-1185">Reference proteome</keyword>
<comment type="caution">
    <text evidence="3">The sequence shown here is derived from an EMBL/GenBank/DDBJ whole genome shotgun (WGS) entry which is preliminary data.</text>
</comment>
<proteinExistence type="predicted"/>
<evidence type="ECO:0000313" key="3">
    <source>
        <dbReference type="EMBL" id="CAH0112920.1"/>
    </source>
</evidence>
<keyword evidence="1" id="KW-1133">Transmembrane helix</keyword>
<reference evidence="3" key="1">
    <citation type="submission" date="2021-11" db="EMBL/GenBank/DDBJ databases">
        <authorList>
            <person name="Schell T."/>
        </authorList>
    </citation>
    <scope>NUCLEOTIDE SEQUENCE</scope>
    <source>
        <strain evidence="3">M5</strain>
    </source>
</reference>
<evidence type="ECO:0000313" key="4">
    <source>
        <dbReference type="Proteomes" id="UP000789390"/>
    </source>
</evidence>
<keyword evidence="1" id="KW-0472">Membrane</keyword>
<dbReference type="AlphaFoldDB" id="A0A8J2WCH3"/>
<feature type="chain" id="PRO_5035227569" evidence="2">
    <location>
        <begin position="25"/>
        <end position="275"/>
    </location>
</feature>
<feature type="transmembrane region" description="Helical" evidence="1">
    <location>
        <begin position="158"/>
        <end position="191"/>
    </location>
</feature>
<name>A0A8J2WCH3_9CRUS</name>
<dbReference type="EMBL" id="CAKKLH010000334">
    <property type="protein sequence ID" value="CAH0112920.1"/>
    <property type="molecule type" value="Genomic_DNA"/>
</dbReference>
<keyword evidence="2" id="KW-0732">Signal</keyword>
<evidence type="ECO:0000256" key="1">
    <source>
        <dbReference type="SAM" id="Phobius"/>
    </source>
</evidence>
<protein>
    <submittedName>
        <fullName evidence="3">Uncharacterized protein</fullName>
    </submittedName>
</protein>
<keyword evidence="1" id="KW-0812">Transmembrane</keyword>
<organism evidence="3 4">
    <name type="scientific">Daphnia galeata</name>
    <dbReference type="NCBI Taxonomy" id="27404"/>
    <lineage>
        <taxon>Eukaryota</taxon>
        <taxon>Metazoa</taxon>
        <taxon>Ecdysozoa</taxon>
        <taxon>Arthropoda</taxon>
        <taxon>Crustacea</taxon>
        <taxon>Branchiopoda</taxon>
        <taxon>Diplostraca</taxon>
        <taxon>Cladocera</taxon>
        <taxon>Anomopoda</taxon>
        <taxon>Daphniidae</taxon>
        <taxon>Daphnia</taxon>
    </lineage>
</organism>
<accession>A0A8J2WCH3</accession>
<feature type="signal peptide" evidence="2">
    <location>
        <begin position="1"/>
        <end position="24"/>
    </location>
</feature>
<evidence type="ECO:0000256" key="2">
    <source>
        <dbReference type="SAM" id="SignalP"/>
    </source>
</evidence>
<gene>
    <name evidence="3" type="ORF">DGAL_LOCUS16719</name>
</gene>
<dbReference type="OrthoDB" id="10504247at2759"/>
<sequence>MNILTKNVWFLFLLLASPRATSSAADPPLNSKLVLHDSAESLEKLKIQQVLRLDDVHRISTSYKKAENSTAIEFQLGAIQQPTLPAILLPSTHRYQNQSLIRSLYYNLPQMAKKYSPKLEEWIPYVKRNENALSRALQNVPVVRQMAASSRSLDIKAALGFLLFIPLLICCSAFFFNVIALGAAVIGFNYYDLSTLGRRSFEKRSTREWFAIVDFNKLDFNKIFSFDRFLPPDQPRTLVTIGTNVEKALRNYKRSLKSDTPTYYASRSYLAGPAG</sequence>
<dbReference type="Proteomes" id="UP000789390">
    <property type="component" value="Unassembled WGS sequence"/>
</dbReference>